<accession>A0A022VT85</accession>
<organism evidence="3">
    <name type="scientific">Trichophyton rubrum CBS 288.86</name>
    <dbReference type="NCBI Taxonomy" id="1215330"/>
    <lineage>
        <taxon>Eukaryota</taxon>
        <taxon>Fungi</taxon>
        <taxon>Dikarya</taxon>
        <taxon>Ascomycota</taxon>
        <taxon>Pezizomycotina</taxon>
        <taxon>Eurotiomycetes</taxon>
        <taxon>Eurotiomycetidae</taxon>
        <taxon>Onygenales</taxon>
        <taxon>Arthrodermataceae</taxon>
        <taxon>Trichophyton</taxon>
    </lineage>
</organism>
<dbReference type="Pfam" id="PF07859">
    <property type="entry name" value="Abhydrolase_3"/>
    <property type="match status" value="1"/>
</dbReference>
<evidence type="ECO:0000259" key="2">
    <source>
        <dbReference type="Pfam" id="PF07859"/>
    </source>
</evidence>
<dbReference type="GO" id="GO:0016787">
    <property type="term" value="F:hydrolase activity"/>
    <property type="evidence" value="ECO:0007669"/>
    <property type="project" value="UniProtKB-KW"/>
</dbReference>
<protein>
    <recommendedName>
        <fullName evidence="2">Alpha/beta hydrolase fold-3 domain-containing protein</fullName>
    </recommendedName>
</protein>
<dbReference type="InterPro" id="IPR050300">
    <property type="entry name" value="GDXG_lipolytic_enzyme"/>
</dbReference>
<name>A0A022VT85_TRIRU</name>
<dbReference type="InterPro" id="IPR013094">
    <property type="entry name" value="AB_hydrolase_3"/>
</dbReference>
<dbReference type="Proteomes" id="UP000023758">
    <property type="component" value="Unassembled WGS sequence"/>
</dbReference>
<dbReference type="OrthoDB" id="408631at2759"/>
<dbReference type="InterPro" id="IPR029058">
    <property type="entry name" value="AB_hydrolase_fold"/>
</dbReference>
<dbReference type="SUPFAM" id="SSF53474">
    <property type="entry name" value="alpha/beta-Hydrolases"/>
    <property type="match status" value="1"/>
</dbReference>
<dbReference type="AlphaFoldDB" id="A0A022VT85"/>
<gene>
    <name evidence="3" type="ORF">H103_07508</name>
</gene>
<dbReference type="PANTHER" id="PTHR48081">
    <property type="entry name" value="AB HYDROLASE SUPERFAMILY PROTEIN C4A8.06C"/>
    <property type="match status" value="1"/>
</dbReference>
<proteinExistence type="predicted"/>
<evidence type="ECO:0000313" key="3">
    <source>
        <dbReference type="EMBL" id="EZF48948.1"/>
    </source>
</evidence>
<sequence length="400" mass="44777">MSGFKRRLQPATGLAESRYLPYYPAMIDVSSATQRVADPALLQMQPEETLQPLINSIPEELVGRFDPVYVEHYNRHNAGRLHTHQIPIEEFRKNPGKYVINYGQTPGPEVFCITERKLPVNGGTITVRIFEMAPIKLSPGRNKKRGAYINFHGGGWVFGNLDTDHHKCKRIANELQGEVVVFDVDYRLAPEHPYPTAIEDCWAAVQWVRSRAIEFHLDLSRLAVGGASAGGHLAAVMAHLCRDYGYPLKLQLLIVPVVDMHSSFTADGKFDREITPYESYREMEHTVPLPAERMAYFHRQWLGVPRPEPSEDDWMISPISAPNFADLAPAIVWTAEMDPLRDEGAAYAKKLESAGVKVEHICVPGAPHTFSHHDAILEGGKLFKKQSIAALANALRDTGL</sequence>
<keyword evidence="1" id="KW-0378">Hydrolase</keyword>
<reference evidence="3" key="1">
    <citation type="submission" date="2014-02" db="EMBL/GenBank/DDBJ databases">
        <title>The Genome Sequence of Trichophyton rubrum (morphotype fischeri) CBS 288.86.</title>
        <authorList>
            <consortium name="The Broad Institute Genomics Platform"/>
            <person name="Cuomo C.A."/>
            <person name="White T.C."/>
            <person name="Graser Y."/>
            <person name="Martinez-Rossi N."/>
            <person name="Heitman J."/>
            <person name="Young S.K."/>
            <person name="Zeng Q."/>
            <person name="Gargeya S."/>
            <person name="Abouelleil A."/>
            <person name="Alvarado L."/>
            <person name="Chapman S.B."/>
            <person name="Gainer-Dewar J."/>
            <person name="Goldberg J."/>
            <person name="Griggs A."/>
            <person name="Gujja S."/>
            <person name="Hansen M."/>
            <person name="Howarth C."/>
            <person name="Imamovic A."/>
            <person name="Larimer J."/>
            <person name="Martinez D."/>
            <person name="Murphy C."/>
            <person name="Pearson M.D."/>
            <person name="Persinoti G."/>
            <person name="Poon T."/>
            <person name="Priest M."/>
            <person name="Roberts A.D."/>
            <person name="Saif S."/>
            <person name="Shea T.D."/>
            <person name="Sykes S.N."/>
            <person name="Wortman J."/>
            <person name="Nusbaum C."/>
            <person name="Birren B."/>
        </authorList>
    </citation>
    <scope>NUCLEOTIDE SEQUENCE [LARGE SCALE GENOMIC DNA]</scope>
    <source>
        <strain evidence="3">CBS 288.86</strain>
    </source>
</reference>
<dbReference type="Gene3D" id="3.40.50.1820">
    <property type="entry name" value="alpha/beta hydrolase"/>
    <property type="match status" value="1"/>
</dbReference>
<evidence type="ECO:0000256" key="1">
    <source>
        <dbReference type="ARBA" id="ARBA00022801"/>
    </source>
</evidence>
<dbReference type="HOGENOM" id="CLU_012494_6_2_1"/>
<dbReference type="PANTHER" id="PTHR48081:SF8">
    <property type="entry name" value="ALPHA_BETA HYDROLASE FOLD-3 DOMAIN-CONTAINING PROTEIN-RELATED"/>
    <property type="match status" value="1"/>
</dbReference>
<dbReference type="EMBL" id="KK207915">
    <property type="protein sequence ID" value="EZF48948.1"/>
    <property type="molecule type" value="Genomic_DNA"/>
</dbReference>
<feature type="domain" description="Alpha/beta hydrolase fold-3" evidence="2">
    <location>
        <begin position="149"/>
        <end position="370"/>
    </location>
</feature>